<dbReference type="Gene3D" id="2.70.98.50">
    <property type="entry name" value="putative glycoside hydrolase family protein from bacillus halodurans"/>
    <property type="match status" value="1"/>
</dbReference>
<feature type="domain" description="Glycosyl hydrolase family 95 N-terminal" evidence="2">
    <location>
        <begin position="51"/>
        <end position="280"/>
    </location>
</feature>
<dbReference type="Proteomes" id="UP000317429">
    <property type="component" value="Chromosome"/>
</dbReference>
<evidence type="ECO:0000313" key="5">
    <source>
        <dbReference type="EMBL" id="QDU89824.1"/>
    </source>
</evidence>
<organism evidence="5 6">
    <name type="scientific">Pirellulimonas nuda</name>
    <dbReference type="NCBI Taxonomy" id="2528009"/>
    <lineage>
        <taxon>Bacteria</taxon>
        <taxon>Pseudomonadati</taxon>
        <taxon>Planctomycetota</taxon>
        <taxon>Planctomycetia</taxon>
        <taxon>Pirellulales</taxon>
        <taxon>Lacipirellulaceae</taxon>
        <taxon>Pirellulimonas</taxon>
    </lineage>
</organism>
<dbReference type="Pfam" id="PF21307">
    <property type="entry name" value="Glyco_hydro_95_C"/>
    <property type="match status" value="1"/>
</dbReference>
<keyword evidence="1" id="KW-0732">Signal</keyword>
<dbReference type="InterPro" id="IPR027414">
    <property type="entry name" value="GH95_N_dom"/>
</dbReference>
<dbReference type="PANTHER" id="PTHR31084">
    <property type="entry name" value="ALPHA-L-FUCOSIDASE 2"/>
    <property type="match status" value="1"/>
</dbReference>
<evidence type="ECO:0000259" key="4">
    <source>
        <dbReference type="Pfam" id="PF22124"/>
    </source>
</evidence>
<dbReference type="EMBL" id="CP036291">
    <property type="protein sequence ID" value="QDU89824.1"/>
    <property type="molecule type" value="Genomic_DNA"/>
</dbReference>
<dbReference type="OrthoDB" id="9802600at2"/>
<reference evidence="5 6" key="1">
    <citation type="submission" date="2019-02" db="EMBL/GenBank/DDBJ databases">
        <title>Deep-cultivation of Planctomycetes and their phenomic and genomic characterization uncovers novel biology.</title>
        <authorList>
            <person name="Wiegand S."/>
            <person name="Jogler M."/>
            <person name="Boedeker C."/>
            <person name="Pinto D."/>
            <person name="Vollmers J."/>
            <person name="Rivas-Marin E."/>
            <person name="Kohn T."/>
            <person name="Peeters S.H."/>
            <person name="Heuer A."/>
            <person name="Rast P."/>
            <person name="Oberbeckmann S."/>
            <person name="Bunk B."/>
            <person name="Jeske O."/>
            <person name="Meyerdierks A."/>
            <person name="Storesund J.E."/>
            <person name="Kallscheuer N."/>
            <person name="Luecker S."/>
            <person name="Lage O.M."/>
            <person name="Pohl T."/>
            <person name="Merkel B.J."/>
            <person name="Hornburger P."/>
            <person name="Mueller R.-W."/>
            <person name="Bruemmer F."/>
            <person name="Labrenz M."/>
            <person name="Spormann A.M."/>
            <person name="Op den Camp H."/>
            <person name="Overmann J."/>
            <person name="Amann R."/>
            <person name="Jetten M.S.M."/>
            <person name="Mascher T."/>
            <person name="Medema M.H."/>
            <person name="Devos D.P."/>
            <person name="Kaster A.-K."/>
            <person name="Ovreas L."/>
            <person name="Rohde M."/>
            <person name="Galperin M.Y."/>
            <person name="Jogler C."/>
        </authorList>
    </citation>
    <scope>NUCLEOTIDE SEQUENCE [LARGE SCALE GENOMIC DNA]</scope>
    <source>
        <strain evidence="5 6">Pla175</strain>
    </source>
</reference>
<dbReference type="InterPro" id="IPR008928">
    <property type="entry name" value="6-hairpin_glycosidase_sf"/>
</dbReference>
<dbReference type="PIRSF" id="PIRSF007663">
    <property type="entry name" value="UCP007663"/>
    <property type="match status" value="1"/>
</dbReference>
<evidence type="ECO:0000256" key="1">
    <source>
        <dbReference type="SAM" id="SignalP"/>
    </source>
</evidence>
<protein>
    <submittedName>
        <fullName evidence="5">Uncharacterized protein</fullName>
    </submittedName>
</protein>
<dbReference type="InterPro" id="IPR016518">
    <property type="entry name" value="Alpha-L-fucosidase"/>
</dbReference>
<gene>
    <name evidence="5" type="ORF">Pla175_32200</name>
</gene>
<evidence type="ECO:0000259" key="3">
    <source>
        <dbReference type="Pfam" id="PF21307"/>
    </source>
</evidence>
<dbReference type="Pfam" id="PF22124">
    <property type="entry name" value="Glyco_hydro_95_cat"/>
    <property type="match status" value="1"/>
</dbReference>
<dbReference type="InterPro" id="IPR013780">
    <property type="entry name" value="Glyco_hydro_b"/>
</dbReference>
<name>A0A518DEB9_9BACT</name>
<accession>A0A518DEB9</accession>
<feature type="domain" description="Glycosyl hydrolase family 95 catalytic" evidence="4">
    <location>
        <begin position="304"/>
        <end position="712"/>
    </location>
</feature>
<sequence length="792" mass="86635" precursor="true">MNRTALALLAAGCAAAGTLLAKTPPPSEANNPTADFRFTDDAPPPAEPLTLWYRKPATKWETEALPVGNGRLAAMVFGGIDRERIQFNEESVWDGVPQDPNNPEALAALPEVRRLLFEGKNDEAARLAGRRMMGSPSRVKSYQTLGDLFLEFSPPAGAVAGYRRDLDLTTGVASVRYRVDGVQYTREVFVSAPDQVIVVRLTADQPGKVSFKARFARDGAESEVDARGRLILRGKLGVDYEAQLLPIVSGGTVVASGDSLAVSNADEATLLLAGATSYVNPSDLSADATARCDAALSAAKAKDYDALRAAHVADYKKLFDRVKLSLGGADAAQRPTDERLRAVSRGASDPQLEALYFQFGRYLLISSSRPGGLPANLQGKWCQHYDAPWHSDYHFNINVQMNYWPAQTCNLAECHEPYFDFLETLVPFGEETADVHYGARGWVLHHLSDNYGFTPPADGVHGIWPLGAAWATRDLMEYYRFSGDREFLVERGYPMMKGAARFILDFLIEAPQGTPVAGRLVTNPSHSPENAFIKADGSQSVFTYAATMDLEIVHDLFTGVLEANEAIGPDGDFDPEFRAEVEAALEKLAPLQISPRTGRLQEWVEDYREKDPKHRHTSHLFGLHPGRQITPTGTPELFAAARKSLEGRGDGGTGWSMAWKVNFWARFQDGDRAHLLLSNLLKKGTLPNLFDTHPPFQIDGNFGGAAAIAEMLLQSHAGEVQLLPALPQAWPEGSVQGLRARGGFEVDIDWKDGKLATAKIRSLNGNPLKLRYGAKVVEKELAKGETFTWSGE</sequence>
<dbReference type="GO" id="GO:0004560">
    <property type="term" value="F:alpha-L-fucosidase activity"/>
    <property type="evidence" value="ECO:0007669"/>
    <property type="project" value="InterPro"/>
</dbReference>
<dbReference type="SUPFAM" id="SSF48208">
    <property type="entry name" value="Six-hairpin glycosidases"/>
    <property type="match status" value="1"/>
</dbReference>
<dbReference type="KEGG" id="pnd:Pla175_32200"/>
<dbReference type="RefSeq" id="WP_145287084.1">
    <property type="nucleotide sequence ID" value="NZ_CP036291.1"/>
</dbReference>
<dbReference type="Gene3D" id="2.60.40.1180">
    <property type="entry name" value="Golgi alpha-mannosidase II"/>
    <property type="match status" value="1"/>
</dbReference>
<feature type="domain" description="Alpha fucosidase A-like C-terminal" evidence="3">
    <location>
        <begin position="714"/>
        <end position="778"/>
    </location>
</feature>
<feature type="chain" id="PRO_5021748761" evidence="1">
    <location>
        <begin position="22"/>
        <end position="792"/>
    </location>
</feature>
<dbReference type="InterPro" id="IPR049053">
    <property type="entry name" value="AFCA-like_C"/>
</dbReference>
<keyword evidence="6" id="KW-1185">Reference proteome</keyword>
<dbReference type="FunFam" id="1.50.10.10:FF:000028">
    <property type="entry name" value="Alpha-L-fucosidase 2"/>
    <property type="match status" value="1"/>
</dbReference>
<dbReference type="PANTHER" id="PTHR31084:SF0">
    <property type="entry name" value="ALPHA-L-FUCOSIDASE 2"/>
    <property type="match status" value="1"/>
</dbReference>
<dbReference type="GO" id="GO:0005975">
    <property type="term" value="P:carbohydrate metabolic process"/>
    <property type="evidence" value="ECO:0007669"/>
    <property type="project" value="InterPro"/>
</dbReference>
<dbReference type="AlphaFoldDB" id="A0A518DEB9"/>
<feature type="signal peptide" evidence="1">
    <location>
        <begin position="1"/>
        <end position="21"/>
    </location>
</feature>
<evidence type="ECO:0000313" key="6">
    <source>
        <dbReference type="Proteomes" id="UP000317429"/>
    </source>
</evidence>
<proteinExistence type="predicted"/>
<dbReference type="InterPro" id="IPR054363">
    <property type="entry name" value="GH95_cat"/>
</dbReference>
<dbReference type="Pfam" id="PF14498">
    <property type="entry name" value="Glyco_hyd_65N_2"/>
    <property type="match status" value="1"/>
</dbReference>
<evidence type="ECO:0000259" key="2">
    <source>
        <dbReference type="Pfam" id="PF14498"/>
    </source>
</evidence>